<dbReference type="PRINTS" id="PR00264">
    <property type="entry name" value="INTERLEUKIN1"/>
</dbReference>
<protein>
    <recommendedName>
        <fullName evidence="2">Interleukin-1 receptor antagonist protein</fullName>
    </recommendedName>
    <alternativeName>
        <fullName evidence="5">IL1 inhibitor</fullName>
    </alternativeName>
</protein>
<dbReference type="InterPro" id="IPR000975">
    <property type="entry name" value="IL-1_fam"/>
</dbReference>
<dbReference type="InterPro" id="IPR008996">
    <property type="entry name" value="IL1/FGF"/>
</dbReference>
<dbReference type="InterPro" id="IPR003297">
    <property type="entry name" value="IL-1RA/IL-36"/>
</dbReference>
<evidence type="ECO:0000256" key="4">
    <source>
        <dbReference type="ARBA" id="ARBA00022729"/>
    </source>
</evidence>
<dbReference type="PANTHER" id="PTHR10078:SF28">
    <property type="entry name" value="INTERLEUKIN-1 RECEPTOR ANTAGONIST PROTEIN"/>
    <property type="match status" value="1"/>
</dbReference>
<reference evidence="7" key="1">
    <citation type="journal article" date="2009" name="J. Vet. Diagn. Invest.">
        <title>Characterization of Cervidpoxvirus isolates from Oregon, California, and eastern Canada.</title>
        <authorList>
            <person name="Moerdyk-Schauwecker M."/>
            <person name="Eide K."/>
            <person name="Bildfell R."/>
            <person name="Baker R.J."/>
            <person name="Black W."/>
            <person name="Graham D."/>
            <person name="Thompson K."/>
            <person name="Crawshaw G."/>
            <person name="Rohrmann G.F."/>
            <person name="Jin L."/>
        </authorList>
    </citation>
    <scope>NUCLEOTIDE SEQUENCE</scope>
</reference>
<keyword evidence="4" id="KW-0732">Signal</keyword>
<evidence type="ECO:0000313" key="7">
    <source>
        <dbReference type="EMBL" id="ACV82560.1"/>
    </source>
</evidence>
<dbReference type="GO" id="GO:0006955">
    <property type="term" value="P:immune response"/>
    <property type="evidence" value="ECO:0007669"/>
    <property type="project" value="InterPro"/>
</dbReference>
<evidence type="ECO:0000256" key="1">
    <source>
        <dbReference type="ARBA" id="ARBA00004613"/>
    </source>
</evidence>
<keyword evidence="7" id="KW-0675">Receptor</keyword>
<evidence type="ECO:0000256" key="6">
    <source>
        <dbReference type="ARBA" id="ARBA00034096"/>
    </source>
</evidence>
<evidence type="ECO:0000256" key="3">
    <source>
        <dbReference type="ARBA" id="ARBA00022525"/>
    </source>
</evidence>
<dbReference type="PRINTS" id="PR01360">
    <property type="entry name" value="INTRLEUKIN1X"/>
</dbReference>
<comment type="function">
    <text evidence="6">Anti-inflammatory antagonist of interleukin-1 family of proinflammatory cytokines such as interleukin-1beta/IL1B and interleukin-1alpha/IL1A. Protects from immune dysregulation and uncontrolled systemic inflammation triggered by IL1 for a range of innate stimulatory agents such as pathogens.</text>
</comment>
<dbReference type="GO" id="GO:2000660">
    <property type="term" value="P:negative regulation of interleukin-1-mediated signaling pathway"/>
    <property type="evidence" value="ECO:0007669"/>
    <property type="project" value="TreeGrafter"/>
</dbReference>
<evidence type="ECO:0000256" key="2">
    <source>
        <dbReference type="ARBA" id="ARBA00020519"/>
    </source>
</evidence>
<name>C8YLU6_9POXV</name>
<dbReference type="PANTHER" id="PTHR10078">
    <property type="entry name" value="INTERLEUKIN-1 FAMILY MEMBER"/>
    <property type="match status" value="1"/>
</dbReference>
<dbReference type="Pfam" id="PF00340">
    <property type="entry name" value="IL1"/>
    <property type="match status" value="1"/>
</dbReference>
<accession>C8YLU6</accession>
<keyword evidence="3" id="KW-0964">Secreted</keyword>
<evidence type="ECO:0000256" key="5">
    <source>
        <dbReference type="ARBA" id="ARBA00032732"/>
    </source>
</evidence>
<dbReference type="GO" id="GO:0005615">
    <property type="term" value="C:extracellular space"/>
    <property type="evidence" value="ECO:0007669"/>
    <property type="project" value="InterPro"/>
</dbReference>
<dbReference type="GO" id="GO:0005149">
    <property type="term" value="F:interleukin-1 receptor binding"/>
    <property type="evidence" value="ECO:0007669"/>
    <property type="project" value="InterPro"/>
</dbReference>
<dbReference type="SUPFAM" id="SSF50353">
    <property type="entry name" value="Cytokine"/>
    <property type="match status" value="1"/>
</dbReference>
<dbReference type="GO" id="GO:0005152">
    <property type="term" value="F:interleukin-1 receptor antagonist activity"/>
    <property type="evidence" value="ECO:0007669"/>
    <property type="project" value="TreeGrafter"/>
</dbReference>
<dbReference type="Gene3D" id="2.80.10.50">
    <property type="match status" value="1"/>
</dbReference>
<dbReference type="SMART" id="SM00125">
    <property type="entry name" value="IL1"/>
    <property type="match status" value="1"/>
</dbReference>
<organism evidence="7">
    <name type="scientific">Cervidpoxvirus mule deer/California/1994</name>
    <dbReference type="NCBI Taxonomy" id="662863"/>
    <lineage>
        <taxon>Viruses</taxon>
        <taxon>Varidnaviria</taxon>
        <taxon>Bamfordvirae</taxon>
        <taxon>Nucleocytoviricota</taxon>
        <taxon>Pokkesviricetes</taxon>
        <taxon>Chitovirales</taxon>
        <taxon>Poxviridae</taxon>
        <taxon>Chordopoxvirinae</taxon>
        <taxon>Cervidpoxvirus</taxon>
    </lineage>
</organism>
<sequence length="166" mass="18747">MKKLILLLVLYINIFNSKAAGMFTYSIWDVNQKIFYLRNNQLVAGNIQDNSLAEKIIVKLIGGGNSMFLGVENGEKSLECTKHGDKVTLSLSDKKTNSLDENQDKRFAFIRSDDGHTSTFESVAFPGWFLFTSSGDGIEPVGLTYKGDKDDDNDENNIYFYFEEEN</sequence>
<dbReference type="EMBL" id="FJ590516">
    <property type="protein sequence ID" value="ACV82560.1"/>
    <property type="molecule type" value="Genomic_DNA"/>
</dbReference>
<dbReference type="GO" id="GO:0005125">
    <property type="term" value="F:cytokine activity"/>
    <property type="evidence" value="ECO:0007669"/>
    <property type="project" value="InterPro"/>
</dbReference>
<comment type="subcellular location">
    <subcellularLocation>
        <location evidence="1">Secreted</location>
    </subcellularLocation>
</comment>
<proteinExistence type="predicted"/>